<organism evidence="4 5">
    <name type="scientific">Sorghum bicolor</name>
    <name type="common">Sorghum</name>
    <name type="synonym">Sorghum vulgare</name>
    <dbReference type="NCBI Taxonomy" id="4558"/>
    <lineage>
        <taxon>Eukaryota</taxon>
        <taxon>Viridiplantae</taxon>
        <taxon>Streptophyta</taxon>
        <taxon>Embryophyta</taxon>
        <taxon>Tracheophyta</taxon>
        <taxon>Spermatophyta</taxon>
        <taxon>Magnoliopsida</taxon>
        <taxon>Liliopsida</taxon>
        <taxon>Poales</taxon>
        <taxon>Poaceae</taxon>
        <taxon>PACMAD clade</taxon>
        <taxon>Panicoideae</taxon>
        <taxon>Andropogonodae</taxon>
        <taxon>Andropogoneae</taxon>
        <taxon>Sorghinae</taxon>
        <taxon>Sorghum</taxon>
    </lineage>
</organism>
<feature type="signal peptide" evidence="2">
    <location>
        <begin position="1"/>
        <end position="19"/>
    </location>
</feature>
<sequence>MAVSRGAVLFLFLLLLVAAEMGAIVVDAKTGVAKETLLKDEVKEEEDDKSKEKKERICLSKSVLFEGFCFDSDKCNEVCKKESFGGGECKLDTIKRKCFCKKPC</sequence>
<dbReference type="EMBL" id="CM027683">
    <property type="protein sequence ID" value="KAG0533951.1"/>
    <property type="molecule type" value="Genomic_DNA"/>
</dbReference>
<dbReference type="OrthoDB" id="1480833at2759"/>
<dbReference type="CDD" id="cd00107">
    <property type="entry name" value="Knot1"/>
    <property type="match status" value="1"/>
</dbReference>
<reference evidence="4" key="1">
    <citation type="journal article" date="2019" name="BMC Genomics">
        <title>A new reference genome for Sorghum bicolor reveals high levels of sequence similarity between sweet and grain genotypes: implications for the genetics of sugar metabolism.</title>
        <authorList>
            <person name="Cooper E.A."/>
            <person name="Brenton Z.W."/>
            <person name="Flinn B.S."/>
            <person name="Jenkins J."/>
            <person name="Shu S."/>
            <person name="Flowers D."/>
            <person name="Luo F."/>
            <person name="Wang Y."/>
            <person name="Xia P."/>
            <person name="Barry K."/>
            <person name="Daum C."/>
            <person name="Lipzen A."/>
            <person name="Yoshinaga Y."/>
            <person name="Schmutz J."/>
            <person name="Saski C."/>
            <person name="Vermerris W."/>
            <person name="Kresovich S."/>
        </authorList>
    </citation>
    <scope>NUCLEOTIDE SEQUENCE</scope>
</reference>
<dbReference type="SUPFAM" id="SSF57095">
    <property type="entry name" value="Scorpion toxin-like"/>
    <property type="match status" value="1"/>
</dbReference>
<keyword evidence="2" id="KW-0732">Signal</keyword>
<dbReference type="KEGG" id="sbi:8074780"/>
<dbReference type="Pfam" id="PF00304">
    <property type="entry name" value="Gamma-thionin"/>
    <property type="match status" value="1"/>
</dbReference>
<dbReference type="InterPro" id="IPR036574">
    <property type="entry name" value="Scorpion_toxin-like_sf"/>
</dbReference>
<dbReference type="Gramene" id="EES05461">
    <property type="protein sequence ID" value="EES05461"/>
    <property type="gene ID" value="SORBI_3004G222400"/>
</dbReference>
<dbReference type="PROSITE" id="PS00940">
    <property type="entry name" value="GAMMA_THIONIN"/>
    <property type="match status" value="1"/>
</dbReference>
<gene>
    <name evidence="4" type="ORF">BDA96_04G236700</name>
</gene>
<dbReference type="Gene3D" id="3.30.30.10">
    <property type="entry name" value="Knottin, scorpion toxin-like"/>
    <property type="match status" value="1"/>
</dbReference>
<proteinExistence type="predicted"/>
<feature type="chain" id="PRO_5037714772" description="Knottins-like domain-containing protein" evidence="2">
    <location>
        <begin position="20"/>
        <end position="104"/>
    </location>
</feature>
<evidence type="ECO:0000256" key="1">
    <source>
        <dbReference type="ARBA" id="ARBA00023157"/>
    </source>
</evidence>
<dbReference type="Proteomes" id="UP000807115">
    <property type="component" value="Chromosome 4"/>
</dbReference>
<accession>A0A921ULH0</accession>
<evidence type="ECO:0000256" key="2">
    <source>
        <dbReference type="SAM" id="SignalP"/>
    </source>
</evidence>
<evidence type="ECO:0000313" key="4">
    <source>
        <dbReference type="EMBL" id="KAG0533951.1"/>
    </source>
</evidence>
<comment type="caution">
    <text evidence="4">The sequence shown here is derived from an EMBL/GenBank/DDBJ whole genome shotgun (WGS) entry which is preliminary data.</text>
</comment>
<dbReference type="InterPro" id="IPR003614">
    <property type="entry name" value="Knottins"/>
</dbReference>
<dbReference type="InterPro" id="IPR008176">
    <property type="entry name" value="Defensin_plant"/>
</dbReference>
<dbReference type="AlphaFoldDB" id="A0A921ULH0"/>
<feature type="domain" description="Knottins-like" evidence="3">
    <location>
        <begin position="57"/>
        <end position="104"/>
    </location>
</feature>
<dbReference type="SMART" id="SM00505">
    <property type="entry name" value="Knot1"/>
    <property type="match status" value="1"/>
</dbReference>
<evidence type="ECO:0000259" key="3">
    <source>
        <dbReference type="SMART" id="SM00505"/>
    </source>
</evidence>
<protein>
    <recommendedName>
        <fullName evidence="3">Knottins-like domain-containing protein</fullName>
    </recommendedName>
</protein>
<name>A0A921ULH0_SORBI</name>
<keyword evidence="1" id="KW-1015">Disulfide bond</keyword>
<dbReference type="OMA" id="NEVCKKE"/>
<evidence type="ECO:0000313" key="5">
    <source>
        <dbReference type="Proteomes" id="UP000807115"/>
    </source>
</evidence>
<reference evidence="4" key="2">
    <citation type="submission" date="2020-10" db="EMBL/GenBank/DDBJ databases">
        <authorList>
            <person name="Cooper E.A."/>
            <person name="Brenton Z.W."/>
            <person name="Flinn B.S."/>
            <person name="Jenkins J."/>
            <person name="Shu S."/>
            <person name="Flowers D."/>
            <person name="Luo F."/>
            <person name="Wang Y."/>
            <person name="Xia P."/>
            <person name="Barry K."/>
            <person name="Daum C."/>
            <person name="Lipzen A."/>
            <person name="Yoshinaga Y."/>
            <person name="Schmutz J."/>
            <person name="Saski C."/>
            <person name="Vermerris W."/>
            <person name="Kresovich S."/>
        </authorList>
    </citation>
    <scope>NUCLEOTIDE SEQUENCE</scope>
</reference>
<dbReference type="GO" id="GO:0006952">
    <property type="term" value="P:defense response"/>
    <property type="evidence" value="ECO:0007669"/>
    <property type="project" value="InterPro"/>
</dbReference>